<dbReference type="eggNOG" id="KOG0255">
    <property type="taxonomic scope" value="Eukaryota"/>
</dbReference>
<evidence type="ECO:0000256" key="3">
    <source>
        <dbReference type="ARBA" id="ARBA00022989"/>
    </source>
</evidence>
<protein>
    <submittedName>
        <fullName evidence="7">Major facilitator superfamily multidrug-resistance protein</fullName>
    </submittedName>
</protein>
<name>C9S668_VERA1</name>
<keyword evidence="8" id="KW-1185">Reference proteome</keyword>
<dbReference type="SUPFAM" id="SSF103473">
    <property type="entry name" value="MFS general substrate transporter"/>
    <property type="match status" value="1"/>
</dbReference>
<keyword evidence="3 5" id="KW-1133">Transmembrane helix</keyword>
<dbReference type="PANTHER" id="PTHR23502">
    <property type="entry name" value="MAJOR FACILITATOR SUPERFAMILY"/>
    <property type="match status" value="1"/>
</dbReference>
<evidence type="ECO:0000259" key="6">
    <source>
        <dbReference type="PROSITE" id="PS50850"/>
    </source>
</evidence>
<dbReference type="OrthoDB" id="2533084at2759"/>
<dbReference type="OMA" id="RYIFWIS"/>
<evidence type="ECO:0000256" key="2">
    <source>
        <dbReference type="ARBA" id="ARBA00022692"/>
    </source>
</evidence>
<feature type="transmembrane region" description="Helical" evidence="5">
    <location>
        <begin position="63"/>
        <end position="84"/>
    </location>
</feature>
<dbReference type="HOGENOM" id="CLU_008455_13_6_1"/>
<feature type="transmembrane region" description="Helical" evidence="5">
    <location>
        <begin position="193"/>
        <end position="216"/>
    </location>
</feature>
<dbReference type="InterPro" id="IPR036259">
    <property type="entry name" value="MFS_trans_sf"/>
</dbReference>
<dbReference type="PROSITE" id="PS50850">
    <property type="entry name" value="MFS"/>
    <property type="match status" value="1"/>
</dbReference>
<organism evidence="8">
    <name type="scientific">Verticillium alfalfae (strain VaMs.102 / ATCC MYA-4576 / FGSC 10136)</name>
    <name type="common">Verticillium wilt of alfalfa</name>
    <name type="synonym">Verticillium albo-atrum</name>
    <dbReference type="NCBI Taxonomy" id="526221"/>
    <lineage>
        <taxon>Eukaryota</taxon>
        <taxon>Fungi</taxon>
        <taxon>Dikarya</taxon>
        <taxon>Ascomycota</taxon>
        <taxon>Pezizomycotina</taxon>
        <taxon>Sordariomycetes</taxon>
        <taxon>Hypocreomycetidae</taxon>
        <taxon>Glomerellales</taxon>
        <taxon>Plectosphaerellaceae</taxon>
        <taxon>Verticillium</taxon>
    </lineage>
</organism>
<dbReference type="Proteomes" id="UP000008698">
    <property type="component" value="Unassembled WGS sequence"/>
</dbReference>
<sequence>MASWREAFALSKTQVQDASPPGTVEIFDIGDTEGATPNASIVLFPKPSADPRDPLNLPTWRRVAALLTASIYAFVANYLSSLMAPSLQMWPAQFPNDPQPQFRLTRLIAVNILMLGASNIWWVPLSNWAGRRPVLIIATLMMTVCSVWGATATSYNSLLAARIFQGAGGGASETVAPALVGDMFFAHERGRAMAVYTIFLAAGATAGGLSGGYIAFHYGWDSTFWVSVGLAGFCFLTTLIFVPESLFDRAEPSSPELSDEKQKGQAIHEESHELVQPLSLVASLGFRRPVPSIGFNYLIDAYTVAASDCFTVATIIRSCIAFAWTFFVSDWEHHSGPAEPFGIFGMLMGLFSLTTIPLWLYGKRLRIVTAPMIQRWM</sequence>
<feature type="transmembrane region" description="Helical" evidence="5">
    <location>
        <begin position="222"/>
        <end position="242"/>
    </location>
</feature>
<dbReference type="GO" id="GO:0022857">
    <property type="term" value="F:transmembrane transporter activity"/>
    <property type="evidence" value="ECO:0007669"/>
    <property type="project" value="InterPro"/>
</dbReference>
<dbReference type="GO" id="GO:0005886">
    <property type="term" value="C:plasma membrane"/>
    <property type="evidence" value="ECO:0007669"/>
    <property type="project" value="TreeGrafter"/>
</dbReference>
<dbReference type="EMBL" id="DS985214">
    <property type="protein sequence ID" value="EEY15130.1"/>
    <property type="molecule type" value="Genomic_DNA"/>
</dbReference>
<proteinExistence type="predicted"/>
<dbReference type="InterPro" id="IPR011701">
    <property type="entry name" value="MFS"/>
</dbReference>
<evidence type="ECO:0000256" key="5">
    <source>
        <dbReference type="SAM" id="Phobius"/>
    </source>
</evidence>
<dbReference type="InterPro" id="IPR020846">
    <property type="entry name" value="MFS_dom"/>
</dbReference>
<accession>C9S668</accession>
<dbReference type="PANTHER" id="PTHR23502:SF181">
    <property type="entry name" value="MAJOR FACILITATOR SUPERFAMILY (MFS) PROFILE DOMAIN-CONTAINING PROTEIN"/>
    <property type="match status" value="1"/>
</dbReference>
<keyword evidence="4 5" id="KW-0472">Membrane</keyword>
<comment type="subcellular location">
    <subcellularLocation>
        <location evidence="1">Membrane</location>
        <topology evidence="1">Multi-pass membrane protein</topology>
    </subcellularLocation>
</comment>
<feature type="domain" description="Major facilitator superfamily (MFS) profile" evidence="6">
    <location>
        <begin position="65"/>
        <end position="377"/>
    </location>
</feature>
<feature type="transmembrane region" description="Helical" evidence="5">
    <location>
        <begin position="341"/>
        <end position="362"/>
    </location>
</feature>
<evidence type="ECO:0000256" key="4">
    <source>
        <dbReference type="ARBA" id="ARBA00023136"/>
    </source>
</evidence>
<dbReference type="GeneID" id="9534142"/>
<feature type="transmembrane region" description="Helical" evidence="5">
    <location>
        <begin position="104"/>
        <end position="122"/>
    </location>
</feature>
<evidence type="ECO:0000313" key="8">
    <source>
        <dbReference type="Proteomes" id="UP000008698"/>
    </source>
</evidence>
<keyword evidence="2 5" id="KW-0812">Transmembrane</keyword>
<reference evidence="8" key="1">
    <citation type="journal article" date="2011" name="PLoS Pathog.">
        <title>Comparative genomics yields insights into niche adaptation of plant vascular wilt pathogens.</title>
        <authorList>
            <person name="Klosterman S.J."/>
            <person name="Subbarao K.V."/>
            <person name="Kang S."/>
            <person name="Veronese P."/>
            <person name="Gold S.E."/>
            <person name="Thomma B.P.H.J."/>
            <person name="Chen Z."/>
            <person name="Henrissat B."/>
            <person name="Lee Y.-H."/>
            <person name="Park J."/>
            <person name="Garcia-Pedrajas M.D."/>
            <person name="Barbara D.J."/>
            <person name="Anchieta A."/>
            <person name="de Jonge R."/>
            <person name="Santhanam P."/>
            <person name="Maruthachalam K."/>
            <person name="Atallah Z."/>
            <person name="Amyotte S.G."/>
            <person name="Paz Z."/>
            <person name="Inderbitzin P."/>
            <person name="Hayes R.J."/>
            <person name="Heiman D.I."/>
            <person name="Young S."/>
            <person name="Zeng Q."/>
            <person name="Engels R."/>
            <person name="Galagan J."/>
            <person name="Cuomo C.A."/>
            <person name="Dobinson K.F."/>
            <person name="Ma L.-J."/>
        </authorList>
    </citation>
    <scope>NUCLEOTIDE SEQUENCE [LARGE SCALE GENOMIC DNA]</scope>
    <source>
        <strain evidence="8">VaMs.102 / ATCC MYA-4576 / FGSC 10136</strain>
    </source>
</reference>
<dbReference type="KEGG" id="val:VDBG_01239"/>
<evidence type="ECO:0000313" key="7">
    <source>
        <dbReference type="EMBL" id="EEY15130.1"/>
    </source>
</evidence>
<dbReference type="AlphaFoldDB" id="C9S668"/>
<dbReference type="Pfam" id="PF07690">
    <property type="entry name" value="MFS_1"/>
    <property type="match status" value="1"/>
</dbReference>
<gene>
    <name evidence="7" type="ORF">VDBG_01239</name>
</gene>
<evidence type="ECO:0000256" key="1">
    <source>
        <dbReference type="ARBA" id="ARBA00004141"/>
    </source>
</evidence>
<dbReference type="RefSeq" id="XP_003009556.1">
    <property type="nucleotide sequence ID" value="XM_003009510.1"/>
</dbReference>
<feature type="transmembrane region" description="Helical" evidence="5">
    <location>
        <begin position="134"/>
        <end position="155"/>
    </location>
</feature>
<dbReference type="Gene3D" id="1.20.1250.20">
    <property type="entry name" value="MFS general substrate transporter like domains"/>
    <property type="match status" value="1"/>
</dbReference>